<name>A0A2M7G1M0_9BACT</name>
<sequence length="293" mass="34156">MSQVLPDAWKRIHHLEIKARHLVDHVLSGQYMSVFKGVGLEFDEVRPYQEGDDERQIDWNVTARTGHLHIKRFVEEREQSLFLVVDTSSSLFFGSQRHLKTDLMLEFCALMAFSAMRNNDRVGLLSFDEELKTFLPPKKGKKHALRILRELMVEPERRERKSDLSAALKFVNHILHRRGIVFILSDFIETGSLYPLKVLSQRHDCVAVMLQDPLDLALPKTGLVALRDPETQNQRIFDLGSSRVRLAYQEKMQAHFSGLRQEFRQMKIDQIVLPTESESLVTALLKFYRFHHH</sequence>
<proteinExistence type="predicted"/>
<dbReference type="CDD" id="cd00198">
    <property type="entry name" value="vWFA"/>
    <property type="match status" value="1"/>
</dbReference>
<comment type="caution">
    <text evidence="2">The sequence shown here is derived from an EMBL/GenBank/DDBJ whole genome shotgun (WGS) entry which is preliminary data.</text>
</comment>
<organism evidence="2 3">
    <name type="scientific">bacterium (Candidatus Blackallbacteria) CG17_big_fil_post_rev_8_21_14_2_50_48_46</name>
    <dbReference type="NCBI Taxonomy" id="2014261"/>
    <lineage>
        <taxon>Bacteria</taxon>
        <taxon>Candidatus Blackallbacteria</taxon>
    </lineage>
</organism>
<dbReference type="SUPFAM" id="SSF53300">
    <property type="entry name" value="vWA-like"/>
    <property type="match status" value="1"/>
</dbReference>
<evidence type="ECO:0000259" key="1">
    <source>
        <dbReference type="Pfam" id="PF01882"/>
    </source>
</evidence>
<dbReference type="AlphaFoldDB" id="A0A2M7G1M0"/>
<evidence type="ECO:0000313" key="3">
    <source>
        <dbReference type="Proteomes" id="UP000231019"/>
    </source>
</evidence>
<dbReference type="Gene3D" id="3.40.50.410">
    <property type="entry name" value="von Willebrand factor, type A domain"/>
    <property type="match status" value="1"/>
</dbReference>
<dbReference type="EMBL" id="PFFQ01000050">
    <property type="protein sequence ID" value="PIW15604.1"/>
    <property type="molecule type" value="Genomic_DNA"/>
</dbReference>
<accession>A0A2M7G1M0</accession>
<dbReference type="Proteomes" id="UP000231019">
    <property type="component" value="Unassembled WGS sequence"/>
</dbReference>
<feature type="domain" description="DUF58" evidence="1">
    <location>
        <begin position="44"/>
        <end position="255"/>
    </location>
</feature>
<protein>
    <submittedName>
        <fullName evidence="2">DUF58 domain-containing protein</fullName>
    </submittedName>
</protein>
<gene>
    <name evidence="2" type="ORF">COW36_16785</name>
</gene>
<reference evidence="2 3" key="1">
    <citation type="submission" date="2017-09" db="EMBL/GenBank/DDBJ databases">
        <title>Depth-based differentiation of microbial function through sediment-hosted aquifers and enrichment of novel symbionts in the deep terrestrial subsurface.</title>
        <authorList>
            <person name="Probst A.J."/>
            <person name="Ladd B."/>
            <person name="Jarett J.K."/>
            <person name="Geller-Mcgrath D.E."/>
            <person name="Sieber C.M."/>
            <person name="Emerson J.B."/>
            <person name="Anantharaman K."/>
            <person name="Thomas B.C."/>
            <person name="Malmstrom R."/>
            <person name="Stieglmeier M."/>
            <person name="Klingl A."/>
            <person name="Woyke T."/>
            <person name="Ryan C.M."/>
            <person name="Banfield J.F."/>
        </authorList>
    </citation>
    <scope>NUCLEOTIDE SEQUENCE [LARGE SCALE GENOMIC DNA]</scope>
    <source>
        <strain evidence="2">CG17_big_fil_post_rev_8_21_14_2_50_48_46</strain>
    </source>
</reference>
<dbReference type="InterPro" id="IPR002881">
    <property type="entry name" value="DUF58"/>
</dbReference>
<dbReference type="Pfam" id="PF01882">
    <property type="entry name" value="DUF58"/>
    <property type="match status" value="1"/>
</dbReference>
<dbReference type="PANTHER" id="PTHR33608:SF6">
    <property type="entry name" value="BLL2464 PROTEIN"/>
    <property type="match status" value="1"/>
</dbReference>
<evidence type="ECO:0000313" key="2">
    <source>
        <dbReference type="EMBL" id="PIW15604.1"/>
    </source>
</evidence>
<dbReference type="PANTHER" id="PTHR33608">
    <property type="entry name" value="BLL2464 PROTEIN"/>
    <property type="match status" value="1"/>
</dbReference>
<dbReference type="InterPro" id="IPR036465">
    <property type="entry name" value="vWFA_dom_sf"/>
</dbReference>